<dbReference type="GeneID" id="102447458"/>
<keyword evidence="4" id="KW-0548">Nucleotidyltransferase</keyword>
<comment type="catalytic activity">
    <reaction evidence="9 10">
        <text>L-arginyl-[protein] + NAD(+) = N(omega)-(ADP-D-ribosyl)-L-arginyl-[protein] + nicotinamide + H(+)</text>
        <dbReference type="Rhea" id="RHEA:19149"/>
        <dbReference type="Rhea" id="RHEA-COMP:10532"/>
        <dbReference type="Rhea" id="RHEA-COMP:15087"/>
        <dbReference type="ChEBI" id="CHEBI:15378"/>
        <dbReference type="ChEBI" id="CHEBI:17154"/>
        <dbReference type="ChEBI" id="CHEBI:29965"/>
        <dbReference type="ChEBI" id="CHEBI:57540"/>
        <dbReference type="ChEBI" id="CHEBI:142554"/>
        <dbReference type="EC" id="2.4.2.31"/>
    </reaction>
</comment>
<organism evidence="11 12">
    <name type="scientific">Pelodiscus sinensis</name>
    <name type="common">Chinese softshell turtle</name>
    <name type="synonym">Trionyx sinensis</name>
    <dbReference type="NCBI Taxonomy" id="13735"/>
    <lineage>
        <taxon>Eukaryota</taxon>
        <taxon>Metazoa</taxon>
        <taxon>Chordata</taxon>
        <taxon>Craniata</taxon>
        <taxon>Vertebrata</taxon>
        <taxon>Euteleostomi</taxon>
        <taxon>Archelosauria</taxon>
        <taxon>Testudinata</taxon>
        <taxon>Testudines</taxon>
        <taxon>Cryptodira</taxon>
        <taxon>Trionychia</taxon>
        <taxon>Trionychidae</taxon>
        <taxon>Pelodiscus</taxon>
    </lineage>
</organism>
<evidence type="ECO:0000256" key="2">
    <source>
        <dbReference type="ARBA" id="ARBA00022676"/>
    </source>
</evidence>
<keyword evidence="7 10" id="KW-0520">NAD</keyword>
<evidence type="ECO:0000256" key="10">
    <source>
        <dbReference type="RuleBase" id="RU361228"/>
    </source>
</evidence>
<keyword evidence="12" id="KW-1185">Reference proteome</keyword>
<feature type="chain" id="PRO_5005138236" description="NAD(P)(+)--arginine ADP-ribosyltransferase" evidence="10">
    <location>
        <begin position="24"/>
        <end position="303"/>
    </location>
</feature>
<dbReference type="GO" id="GO:0003950">
    <property type="term" value="F:NAD+ poly-ADP-ribosyltransferase activity"/>
    <property type="evidence" value="ECO:0007669"/>
    <property type="project" value="TreeGrafter"/>
</dbReference>
<reference evidence="11" key="4">
    <citation type="submission" date="2025-09" db="UniProtKB">
        <authorList>
            <consortium name="Ensembl"/>
        </authorList>
    </citation>
    <scope>IDENTIFICATION</scope>
</reference>
<evidence type="ECO:0000256" key="3">
    <source>
        <dbReference type="ARBA" id="ARBA00022679"/>
    </source>
</evidence>
<keyword evidence="2 10" id="KW-0328">Glycosyltransferase</keyword>
<keyword evidence="6 10" id="KW-0521">NADP</keyword>
<dbReference type="PANTHER" id="PTHR10339:SF2">
    <property type="entry name" value="ECTO-ADP-RIBOSYLTRANSFERASE 5"/>
    <property type="match status" value="1"/>
</dbReference>
<dbReference type="OrthoDB" id="423533at2759"/>
<dbReference type="GO" id="GO:0106274">
    <property type="term" value="F:NAD+-protein-arginine ADP-ribosyltransferase activity"/>
    <property type="evidence" value="ECO:0007669"/>
    <property type="project" value="UniProtKB-EC"/>
</dbReference>
<reference evidence="12" key="1">
    <citation type="submission" date="2011-10" db="EMBL/GenBank/DDBJ databases">
        <authorList>
            <consortium name="Soft-shell Turtle Genome Consortium"/>
        </authorList>
    </citation>
    <scope>NUCLEOTIDE SEQUENCE [LARGE SCALE GENOMIC DNA]</scope>
    <source>
        <strain evidence="12">Daiwa-1</strain>
    </source>
</reference>
<dbReference type="GeneTree" id="ENSGT01030000234601"/>
<dbReference type="eggNOG" id="ENOG502SPJ1">
    <property type="taxonomic scope" value="Eukaryota"/>
</dbReference>
<feature type="signal peptide" evidence="10">
    <location>
        <begin position="1"/>
        <end position="23"/>
    </location>
</feature>
<evidence type="ECO:0000313" key="11">
    <source>
        <dbReference type="Ensembl" id="ENSPSIP00000002507.1"/>
    </source>
</evidence>
<keyword evidence="3 10" id="KW-0808">Transferase</keyword>
<dbReference type="PANTHER" id="PTHR10339">
    <property type="entry name" value="ADP-RIBOSYLTRANSFERASE"/>
    <property type="match status" value="1"/>
</dbReference>
<dbReference type="SUPFAM" id="SSF56399">
    <property type="entry name" value="ADP-ribosylation"/>
    <property type="match status" value="1"/>
</dbReference>
<evidence type="ECO:0000256" key="1">
    <source>
        <dbReference type="ARBA" id="ARBA00009558"/>
    </source>
</evidence>
<keyword evidence="8" id="KW-1015">Disulfide bond</keyword>
<dbReference type="InterPro" id="IPR000768">
    <property type="entry name" value="ART"/>
</dbReference>
<evidence type="ECO:0000313" key="12">
    <source>
        <dbReference type="Proteomes" id="UP000007267"/>
    </source>
</evidence>
<evidence type="ECO:0000256" key="4">
    <source>
        <dbReference type="ARBA" id="ARBA00022695"/>
    </source>
</evidence>
<reference evidence="11" key="3">
    <citation type="submission" date="2025-08" db="UniProtKB">
        <authorList>
            <consortium name="Ensembl"/>
        </authorList>
    </citation>
    <scope>IDENTIFICATION</scope>
</reference>
<dbReference type="EC" id="2.4.2.31" evidence="10"/>
<dbReference type="PROSITE" id="PS51996">
    <property type="entry name" value="TR_MART"/>
    <property type="match status" value="1"/>
</dbReference>
<sequence length="303" mass="34218">MLRPLLIPVMCICLPTWLGTAQAQHVHNLSMVPDAFDDQYIGCVEVMDVIAPELLEVEMSDSSLFSMVWKTAIEKWKDMKTKVSLPGGFGDEHGQAIIAYSDKYKYNNEVFQRIFNEAVRGAGTSQADYMANFQFKALHYYLTRALQLLQGRCEVTHHTPVYQRVSDAVHWSKDDLLRFGYFASLSMKKEKAKRFDTATLFTVHTCFGVHIRSFSHFPDHEEVLIPVHEMFSVFPGTNSSSYVLRSTNRTCSHFNCAYLGKKKNQTCIDNSGGVAFPREMSPSLFGGSVILTHVAALKLFAGF</sequence>
<dbReference type="FunFam" id="3.90.176.10:FF:000001">
    <property type="entry name" value="NAD(P)(+)--arginine ADP-ribosyltransferase"/>
    <property type="match status" value="1"/>
</dbReference>
<keyword evidence="5 10" id="KW-0732">Signal</keyword>
<dbReference type="HOGENOM" id="CLU_059744_0_0_1"/>
<dbReference type="STRING" id="13735.ENSPSIP00000002507"/>
<reference evidence="12" key="2">
    <citation type="journal article" date="2013" name="Nat. Genet.">
        <title>The draft genomes of soft-shell turtle and green sea turtle yield insights into the development and evolution of the turtle-specific body plan.</title>
        <authorList>
            <person name="Wang Z."/>
            <person name="Pascual-Anaya J."/>
            <person name="Zadissa A."/>
            <person name="Li W."/>
            <person name="Niimura Y."/>
            <person name="Huang Z."/>
            <person name="Li C."/>
            <person name="White S."/>
            <person name="Xiong Z."/>
            <person name="Fang D."/>
            <person name="Wang B."/>
            <person name="Ming Y."/>
            <person name="Chen Y."/>
            <person name="Zheng Y."/>
            <person name="Kuraku S."/>
            <person name="Pignatelli M."/>
            <person name="Herrero J."/>
            <person name="Beal K."/>
            <person name="Nozawa M."/>
            <person name="Li Q."/>
            <person name="Wang J."/>
            <person name="Zhang H."/>
            <person name="Yu L."/>
            <person name="Shigenobu S."/>
            <person name="Wang J."/>
            <person name="Liu J."/>
            <person name="Flicek P."/>
            <person name="Searle S."/>
            <person name="Wang J."/>
            <person name="Kuratani S."/>
            <person name="Yin Y."/>
            <person name="Aken B."/>
            <person name="Zhang G."/>
            <person name="Irie N."/>
        </authorList>
    </citation>
    <scope>NUCLEOTIDE SEQUENCE [LARGE SCALE GENOMIC DNA]</scope>
    <source>
        <strain evidence="12">Daiwa-1</strain>
    </source>
</reference>
<comment type="similarity">
    <text evidence="1 10">Belongs to the Arg-specific ADP-ribosyltransferase family.</text>
</comment>
<evidence type="ECO:0000256" key="8">
    <source>
        <dbReference type="ARBA" id="ARBA00023157"/>
    </source>
</evidence>
<dbReference type="GO" id="GO:0016779">
    <property type="term" value="F:nucleotidyltransferase activity"/>
    <property type="evidence" value="ECO:0007669"/>
    <property type="project" value="UniProtKB-KW"/>
</dbReference>
<dbReference type="Pfam" id="PF01129">
    <property type="entry name" value="ART"/>
    <property type="match status" value="1"/>
</dbReference>
<dbReference type="GO" id="GO:0044194">
    <property type="term" value="C:cytolytic granule"/>
    <property type="evidence" value="ECO:0007669"/>
    <property type="project" value="UniProtKB-ARBA"/>
</dbReference>
<dbReference type="AlphaFoldDB" id="K7F397"/>
<dbReference type="OMA" id="NICFTIS"/>
<dbReference type="Proteomes" id="UP000007267">
    <property type="component" value="Unassembled WGS sequence"/>
</dbReference>
<dbReference type="PROSITE" id="PS01291">
    <property type="entry name" value="ART"/>
    <property type="match status" value="1"/>
</dbReference>
<dbReference type="InterPro" id="IPR050999">
    <property type="entry name" value="ADP-ribosyltransferase_ARG"/>
</dbReference>
<evidence type="ECO:0000256" key="6">
    <source>
        <dbReference type="ARBA" id="ARBA00022857"/>
    </source>
</evidence>
<protein>
    <recommendedName>
        <fullName evidence="10">NAD(P)(+)--arginine ADP-ribosyltransferase</fullName>
        <ecNumber evidence="10">2.4.2.31</ecNumber>
    </recommendedName>
    <alternativeName>
        <fullName evidence="10">Mono(ADP-ribosyl)transferase</fullName>
    </alternativeName>
</protein>
<name>K7F397_PELSI</name>
<evidence type="ECO:0000256" key="7">
    <source>
        <dbReference type="ARBA" id="ARBA00023027"/>
    </source>
</evidence>
<evidence type="ECO:0000256" key="9">
    <source>
        <dbReference type="ARBA" id="ARBA00047597"/>
    </source>
</evidence>
<dbReference type="KEGG" id="pss:102447458"/>
<dbReference type="Ensembl" id="ENSPSIT00000002516.1">
    <property type="protein sequence ID" value="ENSPSIP00000002507.1"/>
    <property type="gene ID" value="ENSPSIG00000002466.1"/>
</dbReference>
<proteinExistence type="inferred from homology"/>
<evidence type="ECO:0000256" key="5">
    <source>
        <dbReference type="ARBA" id="ARBA00022729"/>
    </source>
</evidence>
<accession>K7F397</accession>
<dbReference type="EMBL" id="AGCU01010825">
    <property type="status" value="NOT_ANNOTATED_CDS"/>
    <property type="molecule type" value="Genomic_DNA"/>
</dbReference>
<dbReference type="PRINTS" id="PR00970">
    <property type="entry name" value="RIBTRNSFRASE"/>
</dbReference>
<dbReference type="Gene3D" id="3.90.176.10">
    <property type="entry name" value="Toxin ADP-ribosyltransferase, Chain A, domain 1"/>
    <property type="match status" value="1"/>
</dbReference>
<dbReference type="RefSeq" id="XP_006111833.1">
    <property type="nucleotide sequence ID" value="XM_006111771.3"/>
</dbReference>
<dbReference type="RefSeq" id="XP_006111834.1">
    <property type="nucleotide sequence ID" value="XM_006111772.3"/>
</dbReference>